<evidence type="ECO:0008006" key="2">
    <source>
        <dbReference type="Google" id="ProtNLM"/>
    </source>
</evidence>
<dbReference type="SUPFAM" id="SSF48371">
    <property type="entry name" value="ARM repeat"/>
    <property type="match status" value="1"/>
</dbReference>
<name>X0T4K7_9ZZZZ</name>
<sequence length="204" mass="23597">MEYDDILRRLQSLANPKAVEGMARYGIRPAKTYGVSIPALRDIAREIGKDHGLAQRLWQAGIRETQILASLVDDSRMVTEDQMESWVKDFDSWDTCDQCCQNLFGKTRFAYQKAVEWSSNDKEFIKRAGFVLMARLAVGDKKADDEEFVKFLPIIRRESTDSRNFVRKAVNWALRQIGKRNLTLNEMAIRTAKEIQQMKGEFRP</sequence>
<organism evidence="1">
    <name type="scientific">marine sediment metagenome</name>
    <dbReference type="NCBI Taxonomy" id="412755"/>
    <lineage>
        <taxon>unclassified sequences</taxon>
        <taxon>metagenomes</taxon>
        <taxon>ecological metagenomes</taxon>
    </lineage>
</organism>
<comment type="caution">
    <text evidence="1">The sequence shown here is derived from an EMBL/GenBank/DDBJ whole genome shotgun (WGS) entry which is preliminary data.</text>
</comment>
<dbReference type="PANTHER" id="PTHR41291">
    <property type="entry name" value="DNA ALKYLATION REPAIR PROTEIN"/>
    <property type="match status" value="1"/>
</dbReference>
<reference evidence="1" key="1">
    <citation type="journal article" date="2014" name="Front. Microbiol.">
        <title>High frequency of phylogenetically diverse reductive dehalogenase-homologous genes in deep subseafloor sedimentary metagenomes.</title>
        <authorList>
            <person name="Kawai M."/>
            <person name="Futagami T."/>
            <person name="Toyoda A."/>
            <person name="Takaki Y."/>
            <person name="Nishi S."/>
            <person name="Hori S."/>
            <person name="Arai W."/>
            <person name="Tsubouchi T."/>
            <person name="Morono Y."/>
            <person name="Uchiyama I."/>
            <person name="Ito T."/>
            <person name="Fujiyama A."/>
            <person name="Inagaki F."/>
            <person name="Takami H."/>
        </authorList>
    </citation>
    <scope>NUCLEOTIDE SEQUENCE</scope>
    <source>
        <strain evidence="1">Expedition CK06-06</strain>
    </source>
</reference>
<dbReference type="InterPro" id="IPR014825">
    <property type="entry name" value="DNA_alkylation"/>
</dbReference>
<gene>
    <name evidence="1" type="ORF">S01H1_10344</name>
</gene>
<protein>
    <recommendedName>
        <fullName evidence="2">DNA alkylation repair enzyme</fullName>
    </recommendedName>
</protein>
<accession>X0T4K7</accession>
<proteinExistence type="predicted"/>
<dbReference type="Gene3D" id="1.25.10.90">
    <property type="match status" value="1"/>
</dbReference>
<feature type="non-terminal residue" evidence="1">
    <location>
        <position position="204"/>
    </location>
</feature>
<evidence type="ECO:0000313" key="1">
    <source>
        <dbReference type="EMBL" id="GAF70970.1"/>
    </source>
</evidence>
<dbReference type="EMBL" id="BARS01005283">
    <property type="protein sequence ID" value="GAF70970.1"/>
    <property type="molecule type" value="Genomic_DNA"/>
</dbReference>
<dbReference type="Pfam" id="PF08713">
    <property type="entry name" value="DNA_alkylation"/>
    <property type="match status" value="1"/>
</dbReference>
<dbReference type="CDD" id="cd06561">
    <property type="entry name" value="AlkD_like"/>
    <property type="match status" value="1"/>
</dbReference>
<dbReference type="AlphaFoldDB" id="X0T4K7"/>
<dbReference type="InterPro" id="IPR016024">
    <property type="entry name" value="ARM-type_fold"/>
</dbReference>
<dbReference type="PANTHER" id="PTHR41291:SF1">
    <property type="entry name" value="DNA ALKYLATION REPAIR PROTEIN"/>
    <property type="match status" value="1"/>
</dbReference>